<evidence type="ECO:0000259" key="3">
    <source>
        <dbReference type="Pfam" id="PF07859"/>
    </source>
</evidence>
<feature type="domain" description="Alpha/beta hydrolase fold-3" evidence="3">
    <location>
        <begin position="99"/>
        <end position="304"/>
    </location>
</feature>
<dbReference type="Proteomes" id="UP000295510">
    <property type="component" value="Unassembled WGS sequence"/>
</dbReference>
<dbReference type="Gene3D" id="3.40.50.1820">
    <property type="entry name" value="alpha/beta hydrolase"/>
    <property type="match status" value="1"/>
</dbReference>
<reference evidence="4 5" key="1">
    <citation type="submission" date="2019-03" db="EMBL/GenBank/DDBJ databases">
        <title>Genomic Encyclopedia of Type Strains, Phase IV (KMG-IV): sequencing the most valuable type-strain genomes for metagenomic binning, comparative biology and taxonomic classification.</title>
        <authorList>
            <person name="Goeker M."/>
        </authorList>
    </citation>
    <scope>NUCLEOTIDE SEQUENCE [LARGE SCALE GENOMIC DNA]</scope>
    <source>
        <strain evidence="4 5">DSM 19605</strain>
    </source>
</reference>
<evidence type="ECO:0000256" key="2">
    <source>
        <dbReference type="ARBA" id="ARBA00022801"/>
    </source>
</evidence>
<dbReference type="PANTHER" id="PTHR48081:SF8">
    <property type="entry name" value="ALPHA_BETA HYDROLASE FOLD-3 DOMAIN-CONTAINING PROTEIN-RELATED"/>
    <property type="match status" value="1"/>
</dbReference>
<sequence>MRPMNAHANPRSLLTPAMRSVIDRMARAGRPPMHALSPQQARAFYEAGSGVLDIPPHKMARVQACRIPTRDGAEIPAELVVPHPKGTADPQRHGPWPVLLYLHGGGFTVGSVATHASLCRHLAHLAHLAVLSVDYRLAPEHKFPTAVNDAWDALQWLHAEAPGLGLDPTRIAIGGDSAGGTLSIVTALQARDAGLPLRLQLLFYPGCAAHQDTPSHQTYAHGFVLEQASITWFFNQYIRTPADRDDWRFSPLNAPDLEGAAPVWMGLAECDPLVDEGVMMADRFRMAGVPVDLEIYRGVTHEFIKMGRAIPEALQAHQDAARALRQALGVAGA</sequence>
<dbReference type="PROSITE" id="PS01173">
    <property type="entry name" value="LIPASE_GDXG_HIS"/>
    <property type="match status" value="1"/>
</dbReference>
<dbReference type="EMBL" id="SNYL01000008">
    <property type="protein sequence ID" value="TDQ43164.1"/>
    <property type="molecule type" value="Genomic_DNA"/>
</dbReference>
<comment type="caution">
    <text evidence="4">The sequence shown here is derived from an EMBL/GenBank/DDBJ whole genome shotgun (WGS) entry which is preliminary data.</text>
</comment>
<name>A0A4R6UIZ6_9BURK</name>
<dbReference type="InterPro" id="IPR013094">
    <property type="entry name" value="AB_hydrolase_3"/>
</dbReference>
<keyword evidence="2" id="KW-0378">Hydrolase</keyword>
<comment type="similarity">
    <text evidence="1">Belongs to the 'GDXG' lipolytic enzyme family.</text>
</comment>
<protein>
    <submittedName>
        <fullName evidence="4">Acetyl esterase</fullName>
    </submittedName>
</protein>
<dbReference type="InterPro" id="IPR002168">
    <property type="entry name" value="Lipase_GDXG_HIS_AS"/>
</dbReference>
<evidence type="ECO:0000256" key="1">
    <source>
        <dbReference type="ARBA" id="ARBA00010515"/>
    </source>
</evidence>
<dbReference type="AlphaFoldDB" id="A0A4R6UIZ6"/>
<accession>A0A4R6UIZ6</accession>
<dbReference type="GO" id="GO:0016787">
    <property type="term" value="F:hydrolase activity"/>
    <property type="evidence" value="ECO:0007669"/>
    <property type="project" value="UniProtKB-KW"/>
</dbReference>
<evidence type="ECO:0000313" key="5">
    <source>
        <dbReference type="Proteomes" id="UP000295510"/>
    </source>
</evidence>
<evidence type="ECO:0000313" key="4">
    <source>
        <dbReference type="EMBL" id="TDQ43164.1"/>
    </source>
</evidence>
<dbReference type="Pfam" id="PF07859">
    <property type="entry name" value="Abhydrolase_3"/>
    <property type="match status" value="1"/>
</dbReference>
<keyword evidence="5" id="KW-1185">Reference proteome</keyword>
<dbReference type="PANTHER" id="PTHR48081">
    <property type="entry name" value="AB HYDROLASE SUPERFAMILY PROTEIN C4A8.06C"/>
    <property type="match status" value="1"/>
</dbReference>
<proteinExistence type="inferred from homology"/>
<dbReference type="SUPFAM" id="SSF53474">
    <property type="entry name" value="alpha/beta-Hydrolases"/>
    <property type="match status" value="1"/>
</dbReference>
<dbReference type="InterPro" id="IPR050300">
    <property type="entry name" value="GDXG_lipolytic_enzyme"/>
</dbReference>
<organism evidence="4 5">
    <name type="scientific">Tepidicella xavieri</name>
    <dbReference type="NCBI Taxonomy" id="360241"/>
    <lineage>
        <taxon>Bacteria</taxon>
        <taxon>Pseudomonadati</taxon>
        <taxon>Pseudomonadota</taxon>
        <taxon>Betaproteobacteria</taxon>
        <taxon>Burkholderiales</taxon>
        <taxon>Tepidicella</taxon>
    </lineage>
</organism>
<gene>
    <name evidence="4" type="ORF">DFR43_108109</name>
</gene>
<dbReference type="InterPro" id="IPR029058">
    <property type="entry name" value="AB_hydrolase_fold"/>
</dbReference>